<proteinExistence type="predicted"/>
<dbReference type="Proteomes" id="UP000588647">
    <property type="component" value="Unassembled WGS sequence"/>
</dbReference>
<protein>
    <recommendedName>
        <fullName evidence="3">DUF3168 domain-containing protein</fullName>
    </recommendedName>
</protein>
<dbReference type="AlphaFoldDB" id="A0A7W6MN83"/>
<evidence type="ECO:0008006" key="3">
    <source>
        <dbReference type="Google" id="ProtNLM"/>
    </source>
</evidence>
<name>A0A7W6MN83_9HYPH</name>
<comment type="caution">
    <text evidence="1">The sequence shown here is derived from an EMBL/GenBank/DDBJ whole genome shotgun (WGS) entry which is preliminary data.</text>
</comment>
<gene>
    <name evidence="1" type="ORF">GGR03_000639</name>
</gene>
<dbReference type="RefSeq" id="WP_183206103.1">
    <property type="nucleotide sequence ID" value="NZ_JAAAMM010000001.1"/>
</dbReference>
<dbReference type="Gene3D" id="3.30.2000.30">
    <property type="match status" value="1"/>
</dbReference>
<sequence length="131" mass="13918">MEEALAAHLLATAGLTALVGNRVNWNARPQASATPSVVLTRVGGTPDYTMAGASGLVETRVQIDAWGKTYSSAIGVSRAVKTVLSGFSATVGAIMFQGSFLESERQSFEQGSGGEEFHRVSLDFIIWHKET</sequence>
<reference evidence="1 2" key="1">
    <citation type="submission" date="2020-08" db="EMBL/GenBank/DDBJ databases">
        <title>Genomic Encyclopedia of Type Strains, Phase IV (KMG-IV): sequencing the most valuable type-strain genomes for metagenomic binning, comparative biology and taxonomic classification.</title>
        <authorList>
            <person name="Goeker M."/>
        </authorList>
    </citation>
    <scope>NUCLEOTIDE SEQUENCE [LARGE SCALE GENOMIC DNA]</scope>
    <source>
        <strain evidence="1 2">DSM 103570</strain>
    </source>
</reference>
<evidence type="ECO:0000313" key="2">
    <source>
        <dbReference type="Proteomes" id="UP000588647"/>
    </source>
</evidence>
<dbReference type="InterPro" id="IPR053745">
    <property type="entry name" value="Viral_Tail_Comp_sf"/>
</dbReference>
<dbReference type="EMBL" id="JACIEM010000001">
    <property type="protein sequence ID" value="MBB4001592.1"/>
    <property type="molecule type" value="Genomic_DNA"/>
</dbReference>
<accession>A0A7W6MN83</accession>
<dbReference type="Pfam" id="PF11367">
    <property type="entry name" value="Tail_completion_gp17"/>
    <property type="match status" value="1"/>
</dbReference>
<keyword evidence="2" id="KW-1185">Reference proteome</keyword>
<dbReference type="InterPro" id="IPR021508">
    <property type="entry name" value="Gp17-like"/>
</dbReference>
<evidence type="ECO:0000313" key="1">
    <source>
        <dbReference type="EMBL" id="MBB4001592.1"/>
    </source>
</evidence>
<organism evidence="1 2">
    <name type="scientific">Aurantimonas endophytica</name>
    <dbReference type="NCBI Taxonomy" id="1522175"/>
    <lineage>
        <taxon>Bacteria</taxon>
        <taxon>Pseudomonadati</taxon>
        <taxon>Pseudomonadota</taxon>
        <taxon>Alphaproteobacteria</taxon>
        <taxon>Hyphomicrobiales</taxon>
        <taxon>Aurantimonadaceae</taxon>
        <taxon>Aurantimonas</taxon>
    </lineage>
</organism>